<evidence type="ECO:0000313" key="7">
    <source>
        <dbReference type="Proteomes" id="UP001241571"/>
    </source>
</evidence>
<proteinExistence type="predicted"/>
<dbReference type="GO" id="GO:0000976">
    <property type="term" value="F:transcription cis-regulatory region binding"/>
    <property type="evidence" value="ECO:0007669"/>
    <property type="project" value="TreeGrafter"/>
</dbReference>
<name>A0A5F0V3X6_ENTGA</name>
<dbReference type="SUPFAM" id="SSF53822">
    <property type="entry name" value="Periplasmic binding protein-like I"/>
    <property type="match status" value="1"/>
</dbReference>
<keyword evidence="1" id="KW-0805">Transcription regulation</keyword>
<reference evidence="6" key="1">
    <citation type="submission" date="2023-03" db="EMBL/GenBank/DDBJ databases">
        <authorList>
            <person name="Shen W."/>
            <person name="Cai J."/>
        </authorList>
    </citation>
    <scope>NUCLEOTIDE SEQUENCE</scope>
    <source>
        <strain evidence="6">K69-2</strain>
    </source>
</reference>
<dbReference type="PANTHER" id="PTHR30146:SF149">
    <property type="entry name" value="HTH-TYPE TRANSCRIPTIONAL REGULATOR EBGR"/>
    <property type="match status" value="1"/>
</dbReference>
<dbReference type="InterPro" id="IPR000843">
    <property type="entry name" value="HTH_LacI"/>
</dbReference>
<evidence type="ECO:0000259" key="4">
    <source>
        <dbReference type="PROSITE" id="PS50932"/>
    </source>
</evidence>
<dbReference type="SMART" id="SM00354">
    <property type="entry name" value="HTH_LACI"/>
    <property type="match status" value="1"/>
</dbReference>
<sequence length="336" mass="37951">MATIKDIADLAGVSKTTVSRVLNFDQTLSVSDETRKRIFEAAEKLEYTKYKRNRVIDKGKIAIVQWMTEKDELDDVYYLSLRMSAEKKILDEGYEILRYFRNDEMLFDDDIIGIISIGECSPEQQQSLIDFTDNLVFVGMDILSAKYDSVSLDFDQAVSSVVNFFVETGHRNIGFIGGLDYGKTLPNHPIGKDTRTIAFEKYTRIKGVYNPENVFQHSFDVESGYEMMTKAIEKLADNLPTAFFTANDPLAVGALRALLENGIKVPERVSLIGFNDTSIAKHVFPTLSSVRIHTEIMGEVSVELLLERLETERQVAKKVIIATELSLRGSTDNEKK</sequence>
<accession>A0A5F0V3X6</accession>
<dbReference type="Proteomes" id="UP001183682">
    <property type="component" value="Unassembled WGS sequence"/>
</dbReference>
<dbReference type="PANTHER" id="PTHR30146">
    <property type="entry name" value="LACI-RELATED TRANSCRIPTIONAL REPRESSOR"/>
    <property type="match status" value="1"/>
</dbReference>
<dbReference type="CDD" id="cd01544">
    <property type="entry name" value="PBP1_GalR"/>
    <property type="match status" value="1"/>
</dbReference>
<dbReference type="AlphaFoldDB" id="A0A5F0V3X6"/>
<dbReference type="GO" id="GO:0003700">
    <property type="term" value="F:DNA-binding transcription factor activity"/>
    <property type="evidence" value="ECO:0007669"/>
    <property type="project" value="TreeGrafter"/>
</dbReference>
<evidence type="ECO:0000313" key="5">
    <source>
        <dbReference type="EMBL" id="MDL4936255.1"/>
    </source>
</evidence>
<organism evidence="5 7">
    <name type="scientific">Enterococcus gallinarum</name>
    <dbReference type="NCBI Taxonomy" id="1353"/>
    <lineage>
        <taxon>Bacteria</taxon>
        <taxon>Bacillati</taxon>
        <taxon>Bacillota</taxon>
        <taxon>Bacilli</taxon>
        <taxon>Lactobacillales</taxon>
        <taxon>Enterococcaceae</taxon>
        <taxon>Enterococcus</taxon>
    </lineage>
</organism>
<dbReference type="EMBL" id="JASUBT010000007">
    <property type="protein sequence ID" value="MDL4936255.1"/>
    <property type="molecule type" value="Genomic_DNA"/>
</dbReference>
<dbReference type="PROSITE" id="PS50932">
    <property type="entry name" value="HTH_LACI_2"/>
    <property type="match status" value="1"/>
</dbReference>
<keyword evidence="3" id="KW-0804">Transcription</keyword>
<comment type="caution">
    <text evidence="5">The sequence shown here is derived from an EMBL/GenBank/DDBJ whole genome shotgun (WGS) entry which is preliminary data.</text>
</comment>
<dbReference type="Proteomes" id="UP001241571">
    <property type="component" value="Unassembled WGS sequence"/>
</dbReference>
<protein>
    <submittedName>
        <fullName evidence="5">LacI family DNA-binding transcriptional regulator</fullName>
    </submittedName>
</protein>
<gene>
    <name evidence="6" type="ORF">P7E30_10205</name>
    <name evidence="5" type="ORF">QRX88_11065</name>
</gene>
<feature type="domain" description="HTH lacI-type" evidence="4">
    <location>
        <begin position="2"/>
        <end position="48"/>
    </location>
</feature>
<dbReference type="CDD" id="cd01392">
    <property type="entry name" value="HTH_LacI"/>
    <property type="match status" value="1"/>
</dbReference>
<keyword evidence="2 5" id="KW-0238">DNA-binding</keyword>
<dbReference type="Gene3D" id="3.40.50.2300">
    <property type="match status" value="2"/>
</dbReference>
<dbReference type="PROSITE" id="PS00356">
    <property type="entry name" value="HTH_LACI_1"/>
    <property type="match status" value="1"/>
</dbReference>
<evidence type="ECO:0000256" key="2">
    <source>
        <dbReference type="ARBA" id="ARBA00023125"/>
    </source>
</evidence>
<dbReference type="Pfam" id="PF13377">
    <property type="entry name" value="Peripla_BP_3"/>
    <property type="match status" value="1"/>
</dbReference>
<dbReference type="InterPro" id="IPR010982">
    <property type="entry name" value="Lambda_DNA-bd_dom_sf"/>
</dbReference>
<dbReference type="Pfam" id="PF00356">
    <property type="entry name" value="LacI"/>
    <property type="match status" value="1"/>
</dbReference>
<dbReference type="Gene3D" id="1.10.260.40">
    <property type="entry name" value="lambda repressor-like DNA-binding domains"/>
    <property type="match status" value="1"/>
</dbReference>
<dbReference type="InterPro" id="IPR046335">
    <property type="entry name" value="LacI/GalR-like_sensor"/>
</dbReference>
<dbReference type="EMBL" id="JARPZN010000006">
    <property type="protein sequence ID" value="MDT2690573.1"/>
    <property type="molecule type" value="Genomic_DNA"/>
</dbReference>
<evidence type="ECO:0000256" key="1">
    <source>
        <dbReference type="ARBA" id="ARBA00023015"/>
    </source>
</evidence>
<evidence type="ECO:0000313" key="6">
    <source>
        <dbReference type="EMBL" id="MDT2690573.1"/>
    </source>
</evidence>
<reference evidence="5 7" key="2">
    <citation type="submission" date="2023-06" db="EMBL/GenBank/DDBJ databases">
        <title>Acute promotion of culturable opportunistic pathogens and persistent increase of antibiotic resistance following antibiotic exposure in mouse gut microbiota.</title>
        <authorList>
            <person name="Li L."/>
            <person name="Wang B."/>
            <person name="Sun Y."/>
            <person name="Wang M."/>
            <person name="Xu H."/>
        </authorList>
    </citation>
    <scope>NUCLEOTIDE SEQUENCE [LARGE SCALE GENOMIC DNA]</scope>
    <source>
        <strain evidence="5 7">CRI2_2</strain>
    </source>
</reference>
<dbReference type="SUPFAM" id="SSF47413">
    <property type="entry name" value="lambda repressor-like DNA-binding domains"/>
    <property type="match status" value="1"/>
</dbReference>
<dbReference type="PRINTS" id="PR00036">
    <property type="entry name" value="HTHLACI"/>
</dbReference>
<dbReference type="InterPro" id="IPR028082">
    <property type="entry name" value="Peripla_BP_I"/>
</dbReference>
<evidence type="ECO:0000256" key="3">
    <source>
        <dbReference type="ARBA" id="ARBA00023163"/>
    </source>
</evidence>
<dbReference type="RefSeq" id="WP_103300348.1">
    <property type="nucleotide sequence ID" value="NZ_BSYC01000002.1"/>
</dbReference>
<dbReference type="GeneID" id="93222278"/>